<dbReference type="RefSeq" id="WP_109279812.1">
    <property type="nucleotide sequence ID" value="NZ_JBFAUK010000026.1"/>
</dbReference>
<keyword evidence="3" id="KW-1185">Reference proteome</keyword>
<gene>
    <name evidence="2" type="ORF">AB0L16_26795</name>
</gene>
<dbReference type="Proteomes" id="UP001552594">
    <property type="component" value="Unassembled WGS sequence"/>
</dbReference>
<accession>A0ABV3K4Z0</accession>
<dbReference type="Pfam" id="PF13302">
    <property type="entry name" value="Acetyltransf_3"/>
    <property type="match status" value="1"/>
</dbReference>
<evidence type="ECO:0000313" key="2">
    <source>
        <dbReference type="EMBL" id="MEV5510003.1"/>
    </source>
</evidence>
<feature type="domain" description="N-acetyltransferase" evidence="1">
    <location>
        <begin position="10"/>
        <end position="177"/>
    </location>
</feature>
<reference evidence="2 3" key="1">
    <citation type="submission" date="2024-06" db="EMBL/GenBank/DDBJ databases">
        <title>The Natural Products Discovery Center: Release of the First 8490 Sequenced Strains for Exploring Actinobacteria Biosynthetic Diversity.</title>
        <authorList>
            <person name="Kalkreuter E."/>
            <person name="Kautsar S.A."/>
            <person name="Yang D."/>
            <person name="Bader C.D."/>
            <person name="Teijaro C.N."/>
            <person name="Fluegel L."/>
            <person name="Davis C.M."/>
            <person name="Simpson J.R."/>
            <person name="Lauterbach L."/>
            <person name="Steele A.D."/>
            <person name="Gui C."/>
            <person name="Meng S."/>
            <person name="Li G."/>
            <person name="Viehrig K."/>
            <person name="Ye F."/>
            <person name="Su P."/>
            <person name="Kiefer A.F."/>
            <person name="Nichols A."/>
            <person name="Cepeda A.J."/>
            <person name="Yan W."/>
            <person name="Fan B."/>
            <person name="Jiang Y."/>
            <person name="Adhikari A."/>
            <person name="Zheng C.-J."/>
            <person name="Schuster L."/>
            <person name="Cowan T.M."/>
            <person name="Smanski M.J."/>
            <person name="Chevrette M.G."/>
            <person name="De Carvalho L.P.S."/>
            <person name="Shen B."/>
        </authorList>
    </citation>
    <scope>NUCLEOTIDE SEQUENCE [LARGE SCALE GENOMIC DNA]</scope>
    <source>
        <strain evidence="2 3">NPDC052347</strain>
    </source>
</reference>
<dbReference type="SUPFAM" id="SSF55729">
    <property type="entry name" value="Acyl-CoA N-acyltransferases (Nat)"/>
    <property type="match status" value="1"/>
</dbReference>
<evidence type="ECO:0000259" key="1">
    <source>
        <dbReference type="PROSITE" id="PS51186"/>
    </source>
</evidence>
<dbReference type="Gene3D" id="3.40.630.30">
    <property type="match status" value="1"/>
</dbReference>
<proteinExistence type="predicted"/>
<dbReference type="EMBL" id="JBFAUK010000026">
    <property type="protein sequence ID" value="MEV5510003.1"/>
    <property type="molecule type" value="Genomic_DNA"/>
</dbReference>
<evidence type="ECO:0000313" key="3">
    <source>
        <dbReference type="Proteomes" id="UP001552594"/>
    </source>
</evidence>
<sequence length="178" mass="20243">MAITLNTPRLTLRRWREDDIEPMAAINSDPEVMRWIRDGSVRDRAETAAGIARWEAEWEERGIGLFAAELRAEKEFVGFVGLTVPEFLPEILPAVEIGWRLGRPYWGRGLATEGARAVLDFGLRERGLARVVSVHQPGNTASERIMLKLGMRRERDTRHPELGYPVRVYVLEARPLGN</sequence>
<dbReference type="PANTHER" id="PTHR43792">
    <property type="entry name" value="GNAT FAMILY, PUTATIVE (AFU_ORTHOLOGUE AFUA_3G00765)-RELATED-RELATED"/>
    <property type="match status" value="1"/>
</dbReference>
<dbReference type="InterPro" id="IPR000182">
    <property type="entry name" value="GNAT_dom"/>
</dbReference>
<dbReference type="InterPro" id="IPR051531">
    <property type="entry name" value="N-acetyltransferase"/>
</dbReference>
<dbReference type="PANTHER" id="PTHR43792:SF1">
    <property type="entry name" value="N-ACETYLTRANSFERASE DOMAIN-CONTAINING PROTEIN"/>
    <property type="match status" value="1"/>
</dbReference>
<dbReference type="PROSITE" id="PS51186">
    <property type="entry name" value="GNAT"/>
    <property type="match status" value="1"/>
</dbReference>
<comment type="caution">
    <text evidence="2">The sequence shown here is derived from an EMBL/GenBank/DDBJ whole genome shotgun (WGS) entry which is preliminary data.</text>
</comment>
<dbReference type="InterPro" id="IPR016181">
    <property type="entry name" value="Acyl_CoA_acyltransferase"/>
</dbReference>
<organism evidence="2 3">
    <name type="scientific">Streptomyces orinoci</name>
    <name type="common">Streptoverticillium orinoci</name>
    <dbReference type="NCBI Taxonomy" id="67339"/>
    <lineage>
        <taxon>Bacteria</taxon>
        <taxon>Bacillati</taxon>
        <taxon>Actinomycetota</taxon>
        <taxon>Actinomycetes</taxon>
        <taxon>Kitasatosporales</taxon>
        <taxon>Streptomycetaceae</taxon>
        <taxon>Streptomyces</taxon>
    </lineage>
</organism>
<protein>
    <submittedName>
        <fullName evidence="2">GNAT family N-acetyltransferase</fullName>
    </submittedName>
</protein>
<name>A0ABV3K4Z0_STRON</name>